<evidence type="ECO:0000313" key="4">
    <source>
        <dbReference type="Proteomes" id="UP000198598"/>
    </source>
</evidence>
<dbReference type="STRING" id="662367.SAMN05216167_11673"/>
<name>A0A1I2C356_9BACT</name>
<feature type="transmembrane region" description="Helical" evidence="1">
    <location>
        <begin position="12"/>
        <end position="33"/>
    </location>
</feature>
<proteinExistence type="predicted"/>
<dbReference type="Proteomes" id="UP000198598">
    <property type="component" value="Unassembled WGS sequence"/>
</dbReference>
<evidence type="ECO:0000259" key="2">
    <source>
        <dbReference type="Pfam" id="PF13548"/>
    </source>
</evidence>
<protein>
    <submittedName>
        <fullName evidence="3">Uncharacterized membrane protein</fullName>
    </submittedName>
</protein>
<keyword evidence="1" id="KW-0472">Membrane</keyword>
<keyword evidence="1" id="KW-1133">Transmembrane helix</keyword>
<keyword evidence="4" id="KW-1185">Reference proteome</keyword>
<dbReference type="AlphaFoldDB" id="A0A1I2C356"/>
<feature type="transmembrane region" description="Helical" evidence="1">
    <location>
        <begin position="110"/>
        <end position="130"/>
    </location>
</feature>
<dbReference type="EMBL" id="FOLQ01000016">
    <property type="protein sequence ID" value="SFE62173.1"/>
    <property type="molecule type" value="Genomic_DNA"/>
</dbReference>
<feature type="domain" description="DUF4126" evidence="2">
    <location>
        <begin position="17"/>
        <end position="160"/>
    </location>
</feature>
<organism evidence="3 4">
    <name type="scientific">Spirosoma endophyticum</name>
    <dbReference type="NCBI Taxonomy" id="662367"/>
    <lineage>
        <taxon>Bacteria</taxon>
        <taxon>Pseudomonadati</taxon>
        <taxon>Bacteroidota</taxon>
        <taxon>Cytophagia</taxon>
        <taxon>Cytophagales</taxon>
        <taxon>Cytophagaceae</taxon>
        <taxon>Spirosoma</taxon>
    </lineage>
</organism>
<evidence type="ECO:0000313" key="3">
    <source>
        <dbReference type="EMBL" id="SFE62173.1"/>
    </source>
</evidence>
<reference evidence="3 4" key="1">
    <citation type="submission" date="2016-10" db="EMBL/GenBank/DDBJ databases">
        <authorList>
            <person name="de Groot N.N."/>
        </authorList>
    </citation>
    <scope>NUCLEOTIDE SEQUENCE [LARGE SCALE GENOMIC DNA]</scope>
    <source>
        <strain evidence="3 4">DSM 26130</strain>
    </source>
</reference>
<keyword evidence="1" id="KW-0812">Transmembrane</keyword>
<gene>
    <name evidence="3" type="ORF">SAMN05216167_11673</name>
</gene>
<dbReference type="Pfam" id="PF13548">
    <property type="entry name" value="DUF4126"/>
    <property type="match status" value="1"/>
</dbReference>
<evidence type="ECO:0000256" key="1">
    <source>
        <dbReference type="SAM" id="Phobius"/>
    </source>
</evidence>
<dbReference type="InterPro" id="IPR025196">
    <property type="entry name" value="DUF4126"/>
</dbReference>
<sequence>MTLNDTIMIRTYLKAFQIGVIAGMRTMTAPALVSYKLSRTTPNPLPDSKLHFLTSPKATNVLAVMAAGELVGDKLPQAGDRIGFPQILGRIGAGAVCGAAIVEADEKPTAYGAVLGALGATAGSFAFFYLRQWLTHEKDLPDPVVALAEDALAIGAGLLIVNDGEFWEIAS</sequence>
<accession>A0A1I2C356</accession>